<dbReference type="PANTHER" id="PTHR30146:SF109">
    <property type="entry name" value="HTH-TYPE TRANSCRIPTIONAL REGULATOR GALS"/>
    <property type="match status" value="1"/>
</dbReference>
<dbReference type="Gene3D" id="1.10.260.40">
    <property type="entry name" value="lambda repressor-like DNA-binding domains"/>
    <property type="match status" value="1"/>
</dbReference>
<evidence type="ECO:0000256" key="3">
    <source>
        <dbReference type="ARBA" id="ARBA00023163"/>
    </source>
</evidence>
<accession>A0ABQ0UN29</accession>
<evidence type="ECO:0000256" key="4">
    <source>
        <dbReference type="SAM" id="Phobius"/>
    </source>
</evidence>
<evidence type="ECO:0000256" key="1">
    <source>
        <dbReference type="ARBA" id="ARBA00023015"/>
    </source>
</evidence>
<evidence type="ECO:0000313" key="7">
    <source>
        <dbReference type="Proteomes" id="UP000321154"/>
    </source>
</evidence>
<keyword evidence="3" id="KW-0804">Transcription</keyword>
<organism evidence="6 7">
    <name type="scientific">Frigoribacterium faeni</name>
    <dbReference type="NCBI Taxonomy" id="145483"/>
    <lineage>
        <taxon>Bacteria</taxon>
        <taxon>Bacillati</taxon>
        <taxon>Actinomycetota</taxon>
        <taxon>Actinomycetes</taxon>
        <taxon>Micrococcales</taxon>
        <taxon>Microbacteriaceae</taxon>
        <taxon>Frigoribacterium</taxon>
    </lineage>
</organism>
<feature type="transmembrane region" description="Helical" evidence="4">
    <location>
        <begin position="247"/>
        <end position="270"/>
    </location>
</feature>
<keyword evidence="4" id="KW-1133">Transmembrane helix</keyword>
<keyword evidence="7" id="KW-1185">Reference proteome</keyword>
<dbReference type="InterPro" id="IPR001761">
    <property type="entry name" value="Peripla_BP/Lac1_sug-bd_dom"/>
</dbReference>
<dbReference type="SMART" id="SM00354">
    <property type="entry name" value="HTH_LACI"/>
    <property type="match status" value="1"/>
</dbReference>
<feature type="domain" description="HTH lacI-type" evidence="5">
    <location>
        <begin position="25"/>
        <end position="79"/>
    </location>
</feature>
<evidence type="ECO:0000259" key="5">
    <source>
        <dbReference type="PROSITE" id="PS50932"/>
    </source>
</evidence>
<keyword evidence="1" id="KW-0805">Transcription regulation</keyword>
<dbReference type="InterPro" id="IPR010982">
    <property type="entry name" value="Lambda_DNA-bd_dom_sf"/>
</dbReference>
<dbReference type="SUPFAM" id="SSF53822">
    <property type="entry name" value="Periplasmic binding protein-like I"/>
    <property type="match status" value="1"/>
</dbReference>
<dbReference type="Gene3D" id="3.40.50.2300">
    <property type="match status" value="2"/>
</dbReference>
<keyword evidence="4" id="KW-0472">Membrane</keyword>
<keyword evidence="2" id="KW-0238">DNA-binding</keyword>
<reference evidence="6 7" key="1">
    <citation type="submission" date="2019-07" db="EMBL/GenBank/DDBJ databases">
        <title>Whole genome shotgun sequence of Frigoribacterium faeni NBRC 103066.</title>
        <authorList>
            <person name="Hosoyama A."/>
            <person name="Uohara A."/>
            <person name="Ohji S."/>
            <person name="Ichikawa N."/>
        </authorList>
    </citation>
    <scope>NUCLEOTIDE SEQUENCE [LARGE SCALE GENOMIC DNA]</scope>
    <source>
        <strain evidence="6 7">NBRC 103066</strain>
    </source>
</reference>
<proteinExistence type="predicted"/>
<comment type="caution">
    <text evidence="6">The sequence shown here is derived from an EMBL/GenBank/DDBJ whole genome shotgun (WGS) entry which is preliminary data.</text>
</comment>
<dbReference type="InterPro" id="IPR000843">
    <property type="entry name" value="HTH_LacI"/>
</dbReference>
<dbReference type="PROSITE" id="PS00356">
    <property type="entry name" value="HTH_LACI_1"/>
    <property type="match status" value="1"/>
</dbReference>
<dbReference type="PROSITE" id="PS50932">
    <property type="entry name" value="HTH_LACI_2"/>
    <property type="match status" value="1"/>
</dbReference>
<evidence type="ECO:0000256" key="2">
    <source>
        <dbReference type="ARBA" id="ARBA00023125"/>
    </source>
</evidence>
<dbReference type="CDD" id="cd01392">
    <property type="entry name" value="HTH_LacI"/>
    <property type="match status" value="1"/>
</dbReference>
<name>A0ABQ0UN29_9MICO</name>
<dbReference type="Proteomes" id="UP000321154">
    <property type="component" value="Unassembled WGS sequence"/>
</dbReference>
<protein>
    <submittedName>
        <fullName evidence="6">LacI family transcriptional regulator</fullName>
    </submittedName>
</protein>
<dbReference type="InterPro" id="IPR028082">
    <property type="entry name" value="Peripla_BP_I"/>
</dbReference>
<dbReference type="Pfam" id="PF00356">
    <property type="entry name" value="LacI"/>
    <property type="match status" value="1"/>
</dbReference>
<feature type="transmembrane region" description="Helical" evidence="4">
    <location>
        <begin position="215"/>
        <end position="235"/>
    </location>
</feature>
<dbReference type="SUPFAM" id="SSF47413">
    <property type="entry name" value="lambda repressor-like DNA-binding domains"/>
    <property type="match status" value="1"/>
</dbReference>
<dbReference type="Pfam" id="PF00532">
    <property type="entry name" value="Peripla_BP_1"/>
    <property type="match status" value="1"/>
</dbReference>
<dbReference type="CDD" id="cd06267">
    <property type="entry name" value="PBP1_LacI_sugar_binding-like"/>
    <property type="match status" value="1"/>
</dbReference>
<evidence type="ECO:0000313" key="6">
    <source>
        <dbReference type="EMBL" id="GEK82896.1"/>
    </source>
</evidence>
<dbReference type="EMBL" id="BJUV01000009">
    <property type="protein sequence ID" value="GEK82896.1"/>
    <property type="molecule type" value="Genomic_DNA"/>
</dbReference>
<gene>
    <name evidence="6" type="ORF">FFA01_12050</name>
</gene>
<dbReference type="PANTHER" id="PTHR30146">
    <property type="entry name" value="LACI-RELATED TRANSCRIPTIONAL REPRESSOR"/>
    <property type="match status" value="1"/>
</dbReference>
<sequence length="342" mass="35548">MHDRVRRVRDRTDRGPTVTAAGRLATLADVAILAGVSKATASRVLSRPELVSPDTAARVLAAARKLGFVPNRAARQLARGRSGVVAVVVPTLDNAFFTPIIAGAQAAAGRADLQLTVAVHPLAEVGELVAFERLSHQVDGFIVVAPRGADDVVRLAIGHKPTVLVDREVTGASSVVADTATAFGALVSRFVEQGHERIAYLGGPDGSWQNRQRTAAVVAAAGGLAELTVLGPYPSTFEAGVRASADVLASGATAVVPYATAIGLGLMYVLRGDEHRGRSLTVSSERMVVDALGLVGVPAIDVDGEHLGRVAAERLIEAIASGGDAERSSLRLDVPVRWPVEP</sequence>
<keyword evidence="4" id="KW-0812">Transmembrane</keyword>